<dbReference type="AlphaFoldDB" id="A0A022QST6"/>
<evidence type="ECO:0000313" key="1">
    <source>
        <dbReference type="EMBL" id="EYU30644.1"/>
    </source>
</evidence>
<dbReference type="OMA" id="VSSFCQK"/>
<dbReference type="GO" id="GO:0043240">
    <property type="term" value="C:Fanconi anaemia nuclear complex"/>
    <property type="evidence" value="ECO:0000318"/>
    <property type="project" value="GO_Central"/>
</dbReference>
<organism evidence="1 2">
    <name type="scientific">Erythranthe guttata</name>
    <name type="common">Yellow monkey flower</name>
    <name type="synonym">Mimulus guttatus</name>
    <dbReference type="NCBI Taxonomy" id="4155"/>
    <lineage>
        <taxon>Eukaryota</taxon>
        <taxon>Viridiplantae</taxon>
        <taxon>Streptophyta</taxon>
        <taxon>Embryophyta</taxon>
        <taxon>Tracheophyta</taxon>
        <taxon>Spermatophyta</taxon>
        <taxon>Magnoliopsida</taxon>
        <taxon>eudicotyledons</taxon>
        <taxon>Gunneridae</taxon>
        <taxon>Pentapetalae</taxon>
        <taxon>asterids</taxon>
        <taxon>lamiids</taxon>
        <taxon>Lamiales</taxon>
        <taxon>Phrymaceae</taxon>
        <taxon>Erythranthe</taxon>
    </lineage>
</organism>
<dbReference type="GO" id="GO:0036297">
    <property type="term" value="P:interstrand cross-link repair"/>
    <property type="evidence" value="ECO:0007669"/>
    <property type="project" value="InterPro"/>
</dbReference>
<dbReference type="eggNOG" id="ENOG502QR36">
    <property type="taxonomic scope" value="Eukaryota"/>
</dbReference>
<evidence type="ECO:0000313" key="2">
    <source>
        <dbReference type="Proteomes" id="UP000030748"/>
    </source>
</evidence>
<gene>
    <name evidence="1" type="ORF">MIMGU_mgv1a027012mg</name>
</gene>
<dbReference type="Gene3D" id="1.25.40.480">
    <property type="match status" value="1"/>
</dbReference>
<dbReference type="OrthoDB" id="2449818at2759"/>
<dbReference type="STRING" id="4155.A0A022QST6"/>
<dbReference type="InterPro" id="IPR039685">
    <property type="entry name" value="FANCE"/>
</dbReference>
<reference evidence="1 2" key="1">
    <citation type="journal article" date="2013" name="Proc. Natl. Acad. Sci. U.S.A.">
        <title>Fine-scale variation in meiotic recombination in Mimulus inferred from population shotgun sequencing.</title>
        <authorList>
            <person name="Hellsten U."/>
            <person name="Wright K.M."/>
            <person name="Jenkins J."/>
            <person name="Shu S."/>
            <person name="Yuan Y."/>
            <person name="Wessler S.R."/>
            <person name="Schmutz J."/>
            <person name="Willis J.H."/>
            <person name="Rokhsar D.S."/>
        </authorList>
    </citation>
    <scope>NUCLEOTIDE SEQUENCE [LARGE SCALE GENOMIC DNA]</scope>
    <source>
        <strain evidence="2">cv. DUN x IM62</strain>
    </source>
</reference>
<dbReference type="Proteomes" id="UP000030748">
    <property type="component" value="Unassembled WGS sequence"/>
</dbReference>
<sequence length="494" mass="55964">MEDWIPLFQIFLNSPCPESDASQWLQTNFNPSSNTNSISTTSLLSLLTRISDANSDDPSSLQKKRVMWVQTLPNVVQARILSFLVYDNQRFCRNDLCGLARTMLTQGKNLDFWVKKAAEQLLDSVSVSDYRWLSCLNLDSEEENADGEFYSIPDWLSDAAKDNEPVLPWLPISPDELIAERPSIGSVCKEDDLIVNGNGSSEKQEEFDEVMLEIDVDERKFDDPIEVEVEKTAISIKSRLLNLESTSKAVELANEIRELCIRCGKEYYLPVLNLIEPWSTNDEISAVLMSCFSVDDLSWHSHVLCSIALPKLLILNGPCSRVVLSATIEYCKAHHKAAEYALLLPLILRSEGVNSHICDVITRIVKECMHTAHVSAFCQKVLCEDKDAKRFVCLPCHRCLISDELVWTESLFGLWRNILNHDVRFVQDSVDRLVDRVCEFGDRYSKSLKFGNFVLCLVSKCGPFLKRHKVLLTEVVEKTDTIVTKSIISKLSAL</sequence>
<dbReference type="EMBL" id="KI631019">
    <property type="protein sequence ID" value="EYU30644.1"/>
    <property type="molecule type" value="Genomic_DNA"/>
</dbReference>
<name>A0A022QST6_ERYGU</name>
<accession>A0A022QST6</accession>
<dbReference type="PhylomeDB" id="A0A022QST6"/>
<dbReference type="PANTHER" id="PTHR32094:SF5">
    <property type="entry name" value="FANCONI ANEMIA GROUP E PROTEIN"/>
    <property type="match status" value="1"/>
</dbReference>
<protein>
    <submittedName>
        <fullName evidence="1">Uncharacterized protein</fullName>
    </submittedName>
</protein>
<dbReference type="KEGG" id="egt:105965476"/>
<keyword evidence="2" id="KW-1185">Reference proteome</keyword>
<dbReference type="PANTHER" id="PTHR32094">
    <property type="entry name" value="FANCONI ANEMIA GROUP E PROTEIN"/>
    <property type="match status" value="1"/>
</dbReference>
<proteinExistence type="predicted"/>